<evidence type="ECO:0000259" key="1">
    <source>
        <dbReference type="Pfam" id="PF01272"/>
    </source>
</evidence>
<dbReference type="InterPro" id="IPR036953">
    <property type="entry name" value="GreA/GreB_C_sf"/>
</dbReference>
<dbReference type="EMBL" id="CP045997">
    <property type="protein sequence ID" value="QHV94966.1"/>
    <property type="molecule type" value="Genomic_DNA"/>
</dbReference>
<dbReference type="Gene3D" id="3.10.50.30">
    <property type="entry name" value="Transcription elongation factor, GreA/GreB, C-terminal domain"/>
    <property type="match status" value="1"/>
</dbReference>
<dbReference type="InterPro" id="IPR023459">
    <property type="entry name" value="Tscrpt_elong_fac_GreA/B_fam"/>
</dbReference>
<evidence type="ECO:0000313" key="2">
    <source>
        <dbReference type="EMBL" id="QHV94966.1"/>
    </source>
</evidence>
<dbReference type="GO" id="GO:0006354">
    <property type="term" value="P:DNA-templated transcription elongation"/>
    <property type="evidence" value="ECO:0007669"/>
    <property type="project" value="TreeGrafter"/>
</dbReference>
<dbReference type="GO" id="GO:0032784">
    <property type="term" value="P:regulation of DNA-templated transcription elongation"/>
    <property type="evidence" value="ECO:0007669"/>
    <property type="project" value="InterPro"/>
</dbReference>
<gene>
    <name evidence="2" type="ORF">GJR95_08000</name>
</gene>
<reference evidence="2 3" key="1">
    <citation type="submission" date="2019-11" db="EMBL/GenBank/DDBJ databases">
        <title>Spirosoma endbachense sp. nov., isolated from a natural salt meadow.</title>
        <authorList>
            <person name="Rojas J."/>
            <person name="Ambika Manirajan B."/>
            <person name="Ratering S."/>
            <person name="Suarez C."/>
            <person name="Geissler-Plaum R."/>
            <person name="Schnell S."/>
        </authorList>
    </citation>
    <scope>NUCLEOTIDE SEQUENCE [LARGE SCALE GENOMIC DNA]</scope>
    <source>
        <strain evidence="2 3">I-24</strain>
    </source>
</reference>
<dbReference type="GO" id="GO:0003746">
    <property type="term" value="F:translation elongation factor activity"/>
    <property type="evidence" value="ECO:0007669"/>
    <property type="project" value="UniProtKB-KW"/>
</dbReference>
<dbReference type="GO" id="GO:0003677">
    <property type="term" value="F:DNA binding"/>
    <property type="evidence" value="ECO:0007669"/>
    <property type="project" value="InterPro"/>
</dbReference>
<keyword evidence="2" id="KW-0648">Protein biosynthesis</keyword>
<dbReference type="RefSeq" id="WP_162385382.1">
    <property type="nucleotide sequence ID" value="NZ_CP045997.1"/>
</dbReference>
<sequence>MSRAFLKNESADDPVVIPARAPLPPGATNYVTLRGLALLQVELIELENERVLAQQIDSEDAERTRQLALLTGRIANLNQRIATAKVVDAREHPRDEVRFGATISLRNRATDAKQADQKLTIVGVDEADASQGRIAFTAPIARAMLGKRVGETIVLPAKQGTNALEITGINYEE</sequence>
<proteinExistence type="predicted"/>
<dbReference type="PIRSF" id="PIRSF006092">
    <property type="entry name" value="GreA_GreB"/>
    <property type="match status" value="1"/>
</dbReference>
<evidence type="ECO:0000313" key="3">
    <source>
        <dbReference type="Proteomes" id="UP000464577"/>
    </source>
</evidence>
<keyword evidence="3" id="KW-1185">Reference proteome</keyword>
<protein>
    <submittedName>
        <fullName evidence="2">Transcription elongation factor GreAB</fullName>
    </submittedName>
</protein>
<dbReference type="AlphaFoldDB" id="A0A6P1VUC1"/>
<dbReference type="PANTHER" id="PTHR30437">
    <property type="entry name" value="TRANSCRIPTION ELONGATION FACTOR GREA"/>
    <property type="match status" value="1"/>
</dbReference>
<dbReference type="InterPro" id="IPR001437">
    <property type="entry name" value="Tscrpt_elong_fac_GreA/B_C"/>
</dbReference>
<organism evidence="2 3">
    <name type="scientific">Spirosoma endbachense</name>
    <dbReference type="NCBI Taxonomy" id="2666025"/>
    <lineage>
        <taxon>Bacteria</taxon>
        <taxon>Pseudomonadati</taxon>
        <taxon>Bacteroidota</taxon>
        <taxon>Cytophagia</taxon>
        <taxon>Cytophagales</taxon>
        <taxon>Cytophagaceae</taxon>
        <taxon>Spirosoma</taxon>
    </lineage>
</organism>
<dbReference type="SUPFAM" id="SSF54534">
    <property type="entry name" value="FKBP-like"/>
    <property type="match status" value="1"/>
</dbReference>
<dbReference type="Proteomes" id="UP000464577">
    <property type="component" value="Chromosome"/>
</dbReference>
<keyword evidence="2" id="KW-0251">Elongation factor</keyword>
<dbReference type="PANTHER" id="PTHR30437:SF4">
    <property type="entry name" value="TRANSCRIPTION ELONGATION FACTOR GREA"/>
    <property type="match status" value="1"/>
</dbReference>
<dbReference type="Pfam" id="PF01272">
    <property type="entry name" value="GreA_GreB"/>
    <property type="match status" value="1"/>
</dbReference>
<dbReference type="KEGG" id="senf:GJR95_08000"/>
<dbReference type="GO" id="GO:0070063">
    <property type="term" value="F:RNA polymerase binding"/>
    <property type="evidence" value="ECO:0007669"/>
    <property type="project" value="InterPro"/>
</dbReference>
<accession>A0A6P1VUC1</accession>
<name>A0A6P1VUC1_9BACT</name>
<feature type="domain" description="Transcription elongation factor GreA/GreB C-terminal" evidence="1">
    <location>
        <begin position="93"/>
        <end position="171"/>
    </location>
</feature>